<gene>
    <name evidence="1" type="ORF">EVAR_67771_1</name>
</gene>
<comment type="caution">
    <text evidence="1">The sequence shown here is derived from an EMBL/GenBank/DDBJ whole genome shotgun (WGS) entry which is preliminary data.</text>
</comment>
<accession>A0A4C1ZEF7</accession>
<organism evidence="1 2">
    <name type="scientific">Eumeta variegata</name>
    <name type="common">Bagworm moth</name>
    <name type="synonym">Eumeta japonica</name>
    <dbReference type="NCBI Taxonomy" id="151549"/>
    <lineage>
        <taxon>Eukaryota</taxon>
        <taxon>Metazoa</taxon>
        <taxon>Ecdysozoa</taxon>
        <taxon>Arthropoda</taxon>
        <taxon>Hexapoda</taxon>
        <taxon>Insecta</taxon>
        <taxon>Pterygota</taxon>
        <taxon>Neoptera</taxon>
        <taxon>Endopterygota</taxon>
        <taxon>Lepidoptera</taxon>
        <taxon>Glossata</taxon>
        <taxon>Ditrysia</taxon>
        <taxon>Tineoidea</taxon>
        <taxon>Psychidae</taxon>
        <taxon>Oiketicinae</taxon>
        <taxon>Eumeta</taxon>
    </lineage>
</organism>
<keyword evidence="2" id="KW-1185">Reference proteome</keyword>
<dbReference type="Proteomes" id="UP000299102">
    <property type="component" value="Unassembled WGS sequence"/>
</dbReference>
<dbReference type="EMBL" id="BGZK01001841">
    <property type="protein sequence ID" value="GBP87181.1"/>
    <property type="molecule type" value="Genomic_DNA"/>
</dbReference>
<evidence type="ECO:0000313" key="1">
    <source>
        <dbReference type="EMBL" id="GBP87181.1"/>
    </source>
</evidence>
<evidence type="ECO:0000313" key="2">
    <source>
        <dbReference type="Proteomes" id="UP000299102"/>
    </source>
</evidence>
<sequence length="116" mass="12729">MKTSRTTISPGGPGPLVKIGITKGGVQQKFPSTSARNISGDTNLISVFSLITLIRRRLRGTAPASPALTAPELTRCLSREEREKNIKPEKCLSSVIRLGCKYTLRLALLENYFTRI</sequence>
<protein>
    <submittedName>
        <fullName evidence="1">Uncharacterized protein</fullName>
    </submittedName>
</protein>
<reference evidence="1 2" key="1">
    <citation type="journal article" date="2019" name="Commun. Biol.">
        <title>The bagworm genome reveals a unique fibroin gene that provides high tensile strength.</title>
        <authorList>
            <person name="Kono N."/>
            <person name="Nakamura H."/>
            <person name="Ohtoshi R."/>
            <person name="Tomita M."/>
            <person name="Numata K."/>
            <person name="Arakawa K."/>
        </authorList>
    </citation>
    <scope>NUCLEOTIDE SEQUENCE [LARGE SCALE GENOMIC DNA]</scope>
</reference>
<dbReference type="AlphaFoldDB" id="A0A4C1ZEF7"/>
<proteinExistence type="predicted"/>
<name>A0A4C1ZEF7_EUMVA</name>